<evidence type="ECO:0000313" key="4">
    <source>
        <dbReference type="EMBL" id="GIG42690.1"/>
    </source>
</evidence>
<dbReference type="PANTHER" id="PTHR32308:SF10">
    <property type="entry name" value="CITRATE LYASE SUBUNIT BETA"/>
    <property type="match status" value="1"/>
</dbReference>
<dbReference type="PANTHER" id="PTHR32308">
    <property type="entry name" value="LYASE BETA SUBUNIT, PUTATIVE (AFU_ORTHOLOGUE AFUA_4G13030)-RELATED"/>
    <property type="match status" value="1"/>
</dbReference>
<dbReference type="Pfam" id="PF15617">
    <property type="entry name" value="C-C_Bond_Lyase"/>
    <property type="match status" value="1"/>
</dbReference>
<reference evidence="4" key="1">
    <citation type="submission" date="2021-01" db="EMBL/GenBank/DDBJ databases">
        <title>Whole genome shotgun sequence of Dactylosporangium siamense NBRC 106093.</title>
        <authorList>
            <person name="Komaki H."/>
            <person name="Tamura T."/>
        </authorList>
    </citation>
    <scope>NUCLEOTIDE SEQUENCE</scope>
    <source>
        <strain evidence="4">NBRC 106093</strain>
    </source>
</reference>
<dbReference type="EMBL" id="BONQ01000016">
    <property type="protein sequence ID" value="GIG42690.1"/>
    <property type="molecule type" value="Genomic_DNA"/>
</dbReference>
<dbReference type="InterPro" id="IPR039480">
    <property type="entry name" value="C-C_Bond_Lyase-like"/>
</dbReference>
<dbReference type="AlphaFoldDB" id="A0A919PDB6"/>
<evidence type="ECO:0000256" key="3">
    <source>
        <dbReference type="ARBA" id="ARBA00022842"/>
    </source>
</evidence>
<proteinExistence type="predicted"/>
<evidence type="ECO:0000256" key="1">
    <source>
        <dbReference type="ARBA" id="ARBA00001946"/>
    </source>
</evidence>
<keyword evidence="3" id="KW-0460">Magnesium</keyword>
<dbReference type="GO" id="GO:0003824">
    <property type="term" value="F:catalytic activity"/>
    <property type="evidence" value="ECO:0007669"/>
    <property type="project" value="InterPro"/>
</dbReference>
<dbReference type="InterPro" id="IPR040442">
    <property type="entry name" value="Pyrv_kinase-like_dom_sf"/>
</dbReference>
<dbReference type="GO" id="GO:0006107">
    <property type="term" value="P:oxaloacetate metabolic process"/>
    <property type="evidence" value="ECO:0007669"/>
    <property type="project" value="TreeGrafter"/>
</dbReference>
<accession>A0A919PDB6</accession>
<dbReference type="SUPFAM" id="SSF51621">
    <property type="entry name" value="Phosphoenolpyruvate/pyruvate domain"/>
    <property type="match status" value="1"/>
</dbReference>
<dbReference type="RefSeq" id="WP_203844576.1">
    <property type="nucleotide sequence ID" value="NZ_BAAAVW010000002.1"/>
</dbReference>
<evidence type="ECO:0000313" key="5">
    <source>
        <dbReference type="Proteomes" id="UP000660611"/>
    </source>
</evidence>
<dbReference type="GO" id="GO:0000287">
    <property type="term" value="F:magnesium ion binding"/>
    <property type="evidence" value="ECO:0007669"/>
    <property type="project" value="TreeGrafter"/>
</dbReference>
<dbReference type="Gene3D" id="3.20.20.60">
    <property type="entry name" value="Phosphoenolpyruvate-binding domains"/>
    <property type="match status" value="2"/>
</dbReference>
<dbReference type="InterPro" id="IPR015813">
    <property type="entry name" value="Pyrv/PenolPyrv_kinase-like_dom"/>
</dbReference>
<comment type="cofactor">
    <cofactor evidence="1">
        <name>Mg(2+)</name>
        <dbReference type="ChEBI" id="CHEBI:18420"/>
    </cofactor>
</comment>
<evidence type="ECO:0000256" key="2">
    <source>
        <dbReference type="ARBA" id="ARBA00022723"/>
    </source>
</evidence>
<name>A0A919PDB6_9ACTN</name>
<gene>
    <name evidence="4" type="ORF">Dsi01nite_007310</name>
</gene>
<organism evidence="4 5">
    <name type="scientific">Dactylosporangium siamense</name>
    <dbReference type="NCBI Taxonomy" id="685454"/>
    <lineage>
        <taxon>Bacteria</taxon>
        <taxon>Bacillati</taxon>
        <taxon>Actinomycetota</taxon>
        <taxon>Actinomycetes</taxon>
        <taxon>Micromonosporales</taxon>
        <taxon>Micromonosporaceae</taxon>
        <taxon>Dactylosporangium</taxon>
    </lineage>
</organism>
<keyword evidence="2" id="KW-0479">Metal-binding</keyword>
<comment type="caution">
    <text evidence="4">The sequence shown here is derived from an EMBL/GenBank/DDBJ whole genome shotgun (WGS) entry which is preliminary data.</text>
</comment>
<sequence>MRYFSHLVGMSVDALFHRLPTEFSQDSPAETLAMALGATLYSPAVRPRLAEDIVRCHAEGVMSMVGCLEDSIRDSEVDEAELNLADQLRRLARMEAGGPLVFVRVRNPDQIYRLADRLGDDLRILSGFVLPKFRPDESGQAGLKAVREIADGSGLPLYVMPVLETPEIAYAETRMPTLLAVRDMLDSNRDRVLAVRVGATDLSSIYALRRTAELTAWDVNVVAGILTDIVNVLRRGGKGYEVTGPVWEYFSGGERVLKPQLRVTPFEDHDPMLRTKLVRQSLDGLIREIVLDKANGMVGKTVIHPSHAAAVHALSVVSHEEYCDAKAICEDYAGDGGGGVLRSVYMNKMNEVRPHLSWAERTLVRAEIFGVAAEGLGFVDFLDAAVSREHVA</sequence>
<protein>
    <submittedName>
        <fullName evidence="4">ATP/GTP-binding protein</fullName>
    </submittedName>
</protein>
<dbReference type="Proteomes" id="UP000660611">
    <property type="component" value="Unassembled WGS sequence"/>
</dbReference>
<keyword evidence="5" id="KW-1185">Reference proteome</keyword>